<feature type="transmembrane region" description="Helical" evidence="5">
    <location>
        <begin position="249"/>
        <end position="271"/>
    </location>
</feature>
<feature type="transmembrane region" description="Helical" evidence="5">
    <location>
        <begin position="417"/>
        <end position="436"/>
    </location>
</feature>
<dbReference type="PANTHER" id="PTHR11360:SF317">
    <property type="entry name" value="MAJOR FACILITATOR SUPERFAMILY (MFS) PROFILE DOMAIN-CONTAINING PROTEIN-RELATED"/>
    <property type="match status" value="1"/>
</dbReference>
<keyword evidence="2 5" id="KW-1133">Transmembrane helix</keyword>
<dbReference type="GO" id="GO:0022857">
    <property type="term" value="F:transmembrane transporter activity"/>
    <property type="evidence" value="ECO:0007669"/>
    <property type="project" value="InterPro"/>
</dbReference>
<feature type="transmembrane region" description="Helical" evidence="5">
    <location>
        <begin position="95"/>
        <end position="113"/>
    </location>
</feature>
<protein>
    <submittedName>
        <fullName evidence="7">MFS-type transporter involved in bile tolerance, Atg22 family</fullName>
    </submittedName>
</protein>
<dbReference type="PANTHER" id="PTHR11360">
    <property type="entry name" value="MONOCARBOXYLATE TRANSPORTER"/>
    <property type="match status" value="1"/>
</dbReference>
<evidence type="ECO:0000256" key="5">
    <source>
        <dbReference type="SAM" id="Phobius"/>
    </source>
</evidence>
<feature type="transmembrane region" description="Helical" evidence="5">
    <location>
        <begin position="119"/>
        <end position="138"/>
    </location>
</feature>
<feature type="transmembrane region" description="Helical" evidence="5">
    <location>
        <begin position="158"/>
        <end position="178"/>
    </location>
</feature>
<evidence type="ECO:0000313" key="8">
    <source>
        <dbReference type="Proteomes" id="UP000197065"/>
    </source>
</evidence>
<feature type="compositionally biased region" description="Basic and acidic residues" evidence="4">
    <location>
        <begin position="446"/>
        <end position="456"/>
    </location>
</feature>
<feature type="domain" description="Major facilitator superfamily (MFS) profile" evidence="6">
    <location>
        <begin position="1"/>
        <end position="441"/>
    </location>
</feature>
<evidence type="ECO:0000256" key="1">
    <source>
        <dbReference type="ARBA" id="ARBA00022692"/>
    </source>
</evidence>
<dbReference type="OrthoDB" id="9793415at2"/>
<name>A0A212QY37_9PROT</name>
<evidence type="ECO:0000256" key="2">
    <source>
        <dbReference type="ARBA" id="ARBA00022989"/>
    </source>
</evidence>
<feature type="region of interest" description="Disordered" evidence="4">
    <location>
        <begin position="446"/>
        <end position="468"/>
    </location>
</feature>
<dbReference type="Proteomes" id="UP000197065">
    <property type="component" value="Unassembled WGS sequence"/>
</dbReference>
<dbReference type="AlphaFoldDB" id="A0A212QY37"/>
<keyword evidence="8" id="KW-1185">Reference proteome</keyword>
<proteinExistence type="predicted"/>
<evidence type="ECO:0000313" key="7">
    <source>
        <dbReference type="EMBL" id="SNB64668.1"/>
    </source>
</evidence>
<accession>A0A212QY37</accession>
<dbReference type="EMBL" id="FYEH01000004">
    <property type="protein sequence ID" value="SNB64668.1"/>
    <property type="molecule type" value="Genomic_DNA"/>
</dbReference>
<sequence>MAGLLSRERIVAPPGYNRWLVPPAALAIHLCIGQVYAFSVFNLPMTRLLGITQSTPDDWKLTDIGWIFSIAIAFLGLSAAIFGRWVEEGGPRRSMLAAACCFAGGFFVGAYGISIHSLWLVYLGYGALGGIGLGLGYISPVSTLMKWFPDRPGMATGLAIMGFGGGAMIGSPLAVWLMRYFASPTDVGVAQTFVVMGILYFALMLFGVVTIRVPATDWKPEGWTPPVKATAMITKAHVHADTAIRTPQFWLLWGVLCLNVTAGIGVLGQASAMSQEMFPGVITASAAAGFVGLLSLFNMAGRFFWSSASDYLGRKTTYAIYFLLGIVLYALVPWTGHTGNIVLFVCCYAVILSMYGGGFSTIPAYLKDMFGTMHVGAIHGRLLTAWSVAGILGPVLVNYIRDYQLASGVAKADAYTFTMYIMAGLLAVGFVCNLLVRPVASHHHHDDQAPLDDEGRPLNPSNVAFGRS</sequence>
<evidence type="ECO:0000259" key="6">
    <source>
        <dbReference type="PROSITE" id="PS50850"/>
    </source>
</evidence>
<keyword evidence="1 5" id="KW-0812">Transmembrane</keyword>
<feature type="transmembrane region" description="Helical" evidence="5">
    <location>
        <begin position="64"/>
        <end position="83"/>
    </location>
</feature>
<keyword evidence="3 5" id="KW-0472">Membrane</keyword>
<dbReference type="InterPro" id="IPR050327">
    <property type="entry name" value="Proton-linked_MCT"/>
</dbReference>
<reference evidence="7 8" key="1">
    <citation type="submission" date="2017-06" db="EMBL/GenBank/DDBJ databases">
        <authorList>
            <person name="Kim H.J."/>
            <person name="Triplett B.A."/>
        </authorList>
    </citation>
    <scope>NUCLEOTIDE SEQUENCE [LARGE SCALE GENOMIC DNA]</scope>
    <source>
        <strain evidence="7 8">B29T1</strain>
    </source>
</reference>
<feature type="transmembrane region" description="Helical" evidence="5">
    <location>
        <begin position="341"/>
        <end position="366"/>
    </location>
</feature>
<dbReference type="InterPro" id="IPR036259">
    <property type="entry name" value="MFS_trans_sf"/>
</dbReference>
<dbReference type="InterPro" id="IPR020846">
    <property type="entry name" value="MFS_dom"/>
</dbReference>
<evidence type="ECO:0000256" key="4">
    <source>
        <dbReference type="SAM" id="MobiDB-lite"/>
    </source>
</evidence>
<organism evidence="7 8">
    <name type="scientific">Arboricoccus pini</name>
    <dbReference type="NCBI Taxonomy" id="1963835"/>
    <lineage>
        <taxon>Bacteria</taxon>
        <taxon>Pseudomonadati</taxon>
        <taxon>Pseudomonadota</taxon>
        <taxon>Alphaproteobacteria</taxon>
        <taxon>Geminicoccales</taxon>
        <taxon>Geminicoccaceae</taxon>
        <taxon>Arboricoccus</taxon>
    </lineage>
</organism>
<dbReference type="Pfam" id="PF07690">
    <property type="entry name" value="MFS_1"/>
    <property type="match status" value="1"/>
</dbReference>
<feature type="transmembrane region" description="Helical" evidence="5">
    <location>
        <begin position="190"/>
        <end position="211"/>
    </location>
</feature>
<dbReference type="CDD" id="cd17353">
    <property type="entry name" value="MFS_OFA_like"/>
    <property type="match status" value="1"/>
</dbReference>
<dbReference type="InterPro" id="IPR011701">
    <property type="entry name" value="MFS"/>
</dbReference>
<feature type="transmembrane region" description="Helical" evidence="5">
    <location>
        <begin position="318"/>
        <end position="335"/>
    </location>
</feature>
<feature type="transmembrane region" description="Helical" evidence="5">
    <location>
        <begin position="378"/>
        <end position="397"/>
    </location>
</feature>
<dbReference type="Gene3D" id="1.20.1250.20">
    <property type="entry name" value="MFS general substrate transporter like domains"/>
    <property type="match status" value="2"/>
</dbReference>
<evidence type="ECO:0000256" key="3">
    <source>
        <dbReference type="ARBA" id="ARBA00023136"/>
    </source>
</evidence>
<dbReference type="SUPFAM" id="SSF103473">
    <property type="entry name" value="MFS general substrate transporter"/>
    <property type="match status" value="1"/>
</dbReference>
<feature type="transmembrane region" description="Helical" evidence="5">
    <location>
        <begin position="277"/>
        <end position="297"/>
    </location>
</feature>
<dbReference type="RefSeq" id="WP_088560705.1">
    <property type="nucleotide sequence ID" value="NZ_FYEH01000004.1"/>
</dbReference>
<gene>
    <name evidence="7" type="ORF">SAMN07250955_104120</name>
</gene>
<feature type="transmembrane region" description="Helical" evidence="5">
    <location>
        <begin position="20"/>
        <end position="44"/>
    </location>
</feature>
<dbReference type="PROSITE" id="PS50850">
    <property type="entry name" value="MFS"/>
    <property type="match status" value="1"/>
</dbReference>